<keyword evidence="1" id="KW-0472">Membrane</keyword>
<sequence>MIARLSRVVPLLLVLAVVALVVYLVVAWRYSPNRGKEVLIRLFTIVTGALSAFFLIVCLYAWFDGNEAVLDLGASFLVAALVGLAVNRICRAVFLRHHPAYRIKPQKARRLGGLSRFWTRRR</sequence>
<dbReference type="Proteomes" id="UP000789325">
    <property type="component" value="Unassembled WGS sequence"/>
</dbReference>
<proteinExistence type="predicted"/>
<evidence type="ECO:0000313" key="4">
    <source>
        <dbReference type="Proteomes" id="UP000236488"/>
    </source>
</evidence>
<reference evidence="2" key="2">
    <citation type="journal article" date="2021" name="PeerJ">
        <title>Extensive microbial diversity within the chicken gut microbiome revealed by metagenomics and culture.</title>
        <authorList>
            <person name="Gilroy R."/>
            <person name="Ravi A."/>
            <person name="Getino M."/>
            <person name="Pursley I."/>
            <person name="Horton D.L."/>
            <person name="Alikhan N.F."/>
            <person name="Baker D."/>
            <person name="Gharbi K."/>
            <person name="Hall N."/>
            <person name="Watson M."/>
            <person name="Adriaenssens E.M."/>
            <person name="Foster-Nyarko E."/>
            <person name="Jarju S."/>
            <person name="Secka A."/>
            <person name="Antonio M."/>
            <person name="Oren A."/>
            <person name="Chaudhuri R.R."/>
            <person name="La Ragione R."/>
            <person name="Hildebrand F."/>
            <person name="Pallen M.J."/>
        </authorList>
    </citation>
    <scope>NUCLEOTIDE SEQUENCE</scope>
    <source>
        <strain evidence="2">USAMLcec12-2067</strain>
    </source>
</reference>
<protein>
    <submittedName>
        <fullName evidence="3">Guanylate cyclase</fullName>
    </submittedName>
</protein>
<name>A0A2K2U2C4_9ACTN</name>
<comment type="caution">
    <text evidence="3">The sequence shown here is derived from an EMBL/GenBank/DDBJ whole genome shotgun (WGS) entry which is preliminary data.</text>
</comment>
<dbReference type="Proteomes" id="UP000236488">
    <property type="component" value="Unassembled WGS sequence"/>
</dbReference>
<gene>
    <name evidence="3" type="ORF">C2L80_12515</name>
    <name evidence="2" type="ORF">K8V16_09245</name>
</gene>
<dbReference type="AlphaFoldDB" id="A0A2K2U2C4"/>
<feature type="transmembrane region" description="Helical" evidence="1">
    <location>
        <begin position="68"/>
        <end position="86"/>
    </location>
</feature>
<evidence type="ECO:0000313" key="3">
    <source>
        <dbReference type="EMBL" id="PNV64330.1"/>
    </source>
</evidence>
<feature type="transmembrane region" description="Helical" evidence="1">
    <location>
        <begin position="6"/>
        <end position="26"/>
    </location>
</feature>
<accession>A0A2K2U2C4</accession>
<feature type="transmembrane region" description="Helical" evidence="1">
    <location>
        <begin position="38"/>
        <end position="62"/>
    </location>
</feature>
<keyword evidence="4" id="KW-1185">Reference proteome</keyword>
<evidence type="ECO:0000313" key="2">
    <source>
        <dbReference type="EMBL" id="HJH43967.1"/>
    </source>
</evidence>
<dbReference type="RefSeq" id="WP_087198525.1">
    <property type="nucleotide sequence ID" value="NZ_PPEL01000114.1"/>
</dbReference>
<keyword evidence="1" id="KW-1133">Transmembrane helix</keyword>
<dbReference type="EMBL" id="DYZL01000190">
    <property type="protein sequence ID" value="HJH43967.1"/>
    <property type="molecule type" value="Genomic_DNA"/>
</dbReference>
<evidence type="ECO:0000256" key="1">
    <source>
        <dbReference type="SAM" id="Phobius"/>
    </source>
</evidence>
<reference evidence="3 4" key="1">
    <citation type="journal article" date="2018" name="Int. J. Syst. Evol. Microbiol.">
        <title>Rubneribacter badeniensis gen. nov., sp. nov. and Enteroscipio rubneri gen. nov., sp. nov., new members of the Eggerthellaceae isolated from human faeces.</title>
        <authorList>
            <person name="Danylec N."/>
            <person name="Gobl A."/>
            <person name="Stoll D.A."/>
            <person name="Hetzer B."/>
            <person name="Kulling S.E."/>
            <person name="Huch M."/>
        </authorList>
    </citation>
    <scope>NUCLEOTIDE SEQUENCE [LARGE SCALE GENOMIC DNA]</scope>
    <source>
        <strain evidence="3 4">ResAG-85</strain>
    </source>
</reference>
<keyword evidence="1" id="KW-0812">Transmembrane</keyword>
<organism evidence="3 4">
    <name type="scientific">Rubneribacter badeniensis</name>
    <dbReference type="NCBI Taxonomy" id="2070688"/>
    <lineage>
        <taxon>Bacteria</taxon>
        <taxon>Bacillati</taxon>
        <taxon>Actinomycetota</taxon>
        <taxon>Coriobacteriia</taxon>
        <taxon>Eggerthellales</taxon>
        <taxon>Eggerthellaceae</taxon>
        <taxon>Rubneribacter</taxon>
    </lineage>
</organism>
<dbReference type="EMBL" id="PPEL01000114">
    <property type="protein sequence ID" value="PNV64330.1"/>
    <property type="molecule type" value="Genomic_DNA"/>
</dbReference>
<reference evidence="2" key="3">
    <citation type="submission" date="2021-09" db="EMBL/GenBank/DDBJ databases">
        <authorList>
            <person name="Gilroy R."/>
        </authorList>
    </citation>
    <scope>NUCLEOTIDE SEQUENCE</scope>
    <source>
        <strain evidence="2">USAMLcec12-2067</strain>
    </source>
</reference>